<proteinExistence type="predicted"/>
<evidence type="ECO:0000259" key="1">
    <source>
        <dbReference type="Pfam" id="PF00144"/>
    </source>
</evidence>
<dbReference type="Proteomes" id="UP000535020">
    <property type="component" value="Unassembled WGS sequence"/>
</dbReference>
<keyword evidence="3" id="KW-1185">Reference proteome</keyword>
<dbReference type="AlphaFoldDB" id="A0A7Y8Y4I2"/>
<dbReference type="Pfam" id="PF00144">
    <property type="entry name" value="Beta-lactamase"/>
    <property type="match status" value="1"/>
</dbReference>
<dbReference type="PANTHER" id="PTHR46825">
    <property type="entry name" value="D-ALANYL-D-ALANINE-CARBOXYPEPTIDASE/ENDOPEPTIDASE AMPH"/>
    <property type="match status" value="1"/>
</dbReference>
<evidence type="ECO:0000313" key="3">
    <source>
        <dbReference type="Proteomes" id="UP000535020"/>
    </source>
</evidence>
<protein>
    <submittedName>
        <fullName evidence="2">Beta-lactamase family protein</fullName>
    </submittedName>
</protein>
<evidence type="ECO:0000313" key="2">
    <source>
        <dbReference type="EMBL" id="NYA72232.1"/>
    </source>
</evidence>
<gene>
    <name evidence="2" type="ORF">HZF10_14985</name>
</gene>
<comment type="caution">
    <text evidence="2">The sequence shown here is derived from an EMBL/GenBank/DDBJ whole genome shotgun (WGS) entry which is preliminary data.</text>
</comment>
<dbReference type="InterPro" id="IPR050491">
    <property type="entry name" value="AmpC-like"/>
</dbReference>
<dbReference type="InterPro" id="IPR001466">
    <property type="entry name" value="Beta-lactam-related"/>
</dbReference>
<dbReference type="EMBL" id="JACBJI010000007">
    <property type="protein sequence ID" value="NYA72232.1"/>
    <property type="molecule type" value="Genomic_DNA"/>
</dbReference>
<dbReference type="SUPFAM" id="SSF56601">
    <property type="entry name" value="beta-lactamase/transpeptidase-like"/>
    <property type="match status" value="1"/>
</dbReference>
<dbReference type="InterPro" id="IPR012338">
    <property type="entry name" value="Beta-lactam/transpept-like"/>
</dbReference>
<name>A0A7Y8Y4I2_9FLAO</name>
<reference evidence="2 3" key="1">
    <citation type="submission" date="2020-07" db="EMBL/GenBank/DDBJ databases">
        <authorList>
            <person name="Sun Q."/>
        </authorList>
    </citation>
    <scope>NUCLEOTIDE SEQUENCE [LARGE SCALE GENOMIC DNA]</scope>
    <source>
        <strain evidence="2 3">MAH-1</strain>
    </source>
</reference>
<accession>A0A7Y8Y4I2</accession>
<dbReference type="PANTHER" id="PTHR46825:SF9">
    <property type="entry name" value="BETA-LACTAMASE-RELATED DOMAIN-CONTAINING PROTEIN"/>
    <property type="match status" value="1"/>
</dbReference>
<feature type="domain" description="Beta-lactamase-related" evidence="1">
    <location>
        <begin position="75"/>
        <end position="379"/>
    </location>
</feature>
<sequence>MISRIKLHFTYCILTVFLLVGCKKETPVEGESQASEITDTLPHIEPYKITGPKLSLAFKGKKRETIEHFVDKNWNEERDNLSMIVVKNGQIVYEKYMGTADKNRKIEMDEHTPLHIASVSKVLTATATLILIDAGKIELDQKVSTILTDFPYPDITVRMLLNHRSGLTNYAYYADRKEIWDKKQVLTNQDILDLFVKFNTPLDRPADRSFAYCNTNYAMLALIIEKITGLKYPAAMKRMIFDPLGMKDTFVMDYDKDRKNVVPSYKGNGVEIGMDFLDAVYGDKNIYSTPRDLMKFDMARYSPDFLNPDLIKQAYVGYSYEHKGEKNYGLGIRMIEWVTGQHFYFHNGWWHGNTSSYVNLKKEKVMIVALSNKFSRKPYMVRKLAPLFGDYPFKKDKDEEALE</sequence>
<dbReference type="PROSITE" id="PS51257">
    <property type="entry name" value="PROKAR_LIPOPROTEIN"/>
    <property type="match status" value="1"/>
</dbReference>
<dbReference type="RefSeq" id="WP_176007038.1">
    <property type="nucleotide sequence ID" value="NZ_JABWMI010000018.1"/>
</dbReference>
<organism evidence="2 3">
    <name type="scientific">Flavobacterium agri</name>
    <dbReference type="NCBI Taxonomy" id="2743471"/>
    <lineage>
        <taxon>Bacteria</taxon>
        <taxon>Pseudomonadati</taxon>
        <taxon>Bacteroidota</taxon>
        <taxon>Flavobacteriia</taxon>
        <taxon>Flavobacteriales</taxon>
        <taxon>Flavobacteriaceae</taxon>
        <taxon>Flavobacterium</taxon>
    </lineage>
</organism>
<dbReference type="Gene3D" id="3.40.710.10">
    <property type="entry name" value="DD-peptidase/beta-lactamase superfamily"/>
    <property type="match status" value="1"/>
</dbReference>